<dbReference type="GO" id="GO:0020037">
    <property type="term" value="F:heme binding"/>
    <property type="evidence" value="ECO:0007669"/>
    <property type="project" value="InterPro"/>
</dbReference>
<dbReference type="Gene3D" id="1.10.760.10">
    <property type="entry name" value="Cytochrome c-like domain"/>
    <property type="match status" value="1"/>
</dbReference>
<dbReference type="GO" id="GO:0008876">
    <property type="term" value="F:quinoprotein glucose dehydrogenase activity"/>
    <property type="evidence" value="ECO:0007669"/>
    <property type="project" value="UniProtKB-EC"/>
</dbReference>
<dbReference type="SUPFAM" id="SSF50952">
    <property type="entry name" value="Soluble quinoprotein glucose dehydrogenase"/>
    <property type="match status" value="1"/>
</dbReference>
<name>A0A1D8B009_9BACT</name>
<protein>
    <submittedName>
        <fullName evidence="7">Quinoprotein glucose dehydrogenase B</fullName>
        <ecNumber evidence="7">1.1.5.2</ecNumber>
    </submittedName>
</protein>
<reference evidence="7 8" key="1">
    <citation type="submission" date="2016-06" db="EMBL/GenBank/DDBJ databases">
        <title>Three novel species with peptidoglycan cell walls form the new genus Lacunisphaera gen. nov. in the family Opitutaceae of the verrucomicrobial subdivision 4.</title>
        <authorList>
            <person name="Rast P."/>
            <person name="Gloeckner I."/>
            <person name="Jogler M."/>
            <person name="Boedeker C."/>
            <person name="Jeske O."/>
            <person name="Wiegand S."/>
            <person name="Reinhardt R."/>
            <person name="Schumann P."/>
            <person name="Rohde M."/>
            <person name="Spring S."/>
            <person name="Gloeckner F.O."/>
            <person name="Jogler C."/>
        </authorList>
    </citation>
    <scope>NUCLEOTIDE SEQUENCE [LARGE SCALE GENOMIC DNA]</scope>
    <source>
        <strain evidence="7 8">IG16b</strain>
    </source>
</reference>
<keyword evidence="1 4" id="KW-0349">Heme</keyword>
<dbReference type="KEGG" id="obg:Verru16b_03563"/>
<keyword evidence="8" id="KW-1185">Reference proteome</keyword>
<dbReference type="RefSeq" id="WP_069963503.1">
    <property type="nucleotide sequence ID" value="NZ_CP016094.1"/>
</dbReference>
<dbReference type="EMBL" id="CP016094">
    <property type="protein sequence ID" value="AOS46457.1"/>
    <property type="molecule type" value="Genomic_DNA"/>
</dbReference>
<dbReference type="Pfam" id="PF07995">
    <property type="entry name" value="GSDH"/>
    <property type="match status" value="1"/>
</dbReference>
<evidence type="ECO:0000259" key="6">
    <source>
        <dbReference type="PROSITE" id="PS51007"/>
    </source>
</evidence>
<gene>
    <name evidence="7" type="primary">gdhB_2</name>
    <name evidence="7" type="ORF">Verru16b_03563</name>
</gene>
<dbReference type="InterPro" id="IPR009056">
    <property type="entry name" value="Cyt_c-like_dom"/>
</dbReference>
<evidence type="ECO:0000313" key="7">
    <source>
        <dbReference type="EMBL" id="AOS46457.1"/>
    </source>
</evidence>
<dbReference type="GO" id="GO:0009055">
    <property type="term" value="F:electron transfer activity"/>
    <property type="evidence" value="ECO:0007669"/>
    <property type="project" value="InterPro"/>
</dbReference>
<evidence type="ECO:0000256" key="3">
    <source>
        <dbReference type="ARBA" id="ARBA00023004"/>
    </source>
</evidence>
<dbReference type="GO" id="GO:0046872">
    <property type="term" value="F:metal ion binding"/>
    <property type="evidence" value="ECO:0007669"/>
    <property type="project" value="UniProtKB-KW"/>
</dbReference>
<evidence type="ECO:0000313" key="8">
    <source>
        <dbReference type="Proteomes" id="UP000095228"/>
    </source>
</evidence>
<keyword evidence="3 4" id="KW-0408">Iron</keyword>
<evidence type="ECO:0000256" key="2">
    <source>
        <dbReference type="ARBA" id="ARBA00022723"/>
    </source>
</evidence>
<dbReference type="EC" id="1.1.5.2" evidence="7"/>
<dbReference type="Pfam" id="PF00034">
    <property type="entry name" value="Cytochrom_C"/>
    <property type="match status" value="1"/>
</dbReference>
<feature type="chain" id="PRO_5009105511" evidence="5">
    <location>
        <begin position="26"/>
        <end position="536"/>
    </location>
</feature>
<keyword evidence="2 4" id="KW-0479">Metal-binding</keyword>
<evidence type="ECO:0000256" key="1">
    <source>
        <dbReference type="ARBA" id="ARBA00022617"/>
    </source>
</evidence>
<dbReference type="PROSITE" id="PS51007">
    <property type="entry name" value="CYTC"/>
    <property type="match status" value="1"/>
</dbReference>
<keyword evidence="5" id="KW-0732">Signal</keyword>
<dbReference type="Proteomes" id="UP000095228">
    <property type="component" value="Chromosome"/>
</dbReference>
<dbReference type="InterPro" id="IPR011041">
    <property type="entry name" value="Quinoprot_gluc/sorb_DH_b-prop"/>
</dbReference>
<dbReference type="AlphaFoldDB" id="A0A1D8B009"/>
<keyword evidence="7" id="KW-0560">Oxidoreductase</keyword>
<dbReference type="InterPro" id="IPR012938">
    <property type="entry name" value="Glc/Sorbosone_DH"/>
</dbReference>
<evidence type="ECO:0000256" key="5">
    <source>
        <dbReference type="SAM" id="SignalP"/>
    </source>
</evidence>
<feature type="domain" description="Cytochrome c" evidence="6">
    <location>
        <begin position="427"/>
        <end position="516"/>
    </location>
</feature>
<dbReference type="InterPro" id="IPR011042">
    <property type="entry name" value="6-blade_b-propeller_TolB-like"/>
</dbReference>
<dbReference type="PATRIC" id="fig|1838286.3.peg.3599"/>
<sequence>MPPPRLHPRLVPLCLLLGAAAPAFATPPPAPLSHLQLTATTLAVDQVATGFDSPIDLAWGPDNHLWCTQLDGSVWRIDPASGERQEVLRLAGVFHRKSHGLQSLAFHPQFATAPYVYLHYVYQLPARGLDEVVRSRVVRCRWDGSRLGDPETLVNDLPGRAYHNGSRLLFGPDEKLYLTTGDAGHTQASLDPAALSGKVLRFNPDGTIPADNPFPGSPVWTLGHRNSQGLAFGRDGRLYATEHGPNNDDEVNLLVAGHNYGWPVIEGFIDQPAEIEAARGRSFTEPLRAWTPTIAAAGLAYYDHPAIPELRHTLLVANLKGRALRVLALDAAGEAITGEHIYLQQRLGRLRDVCVSPAGDIYLLTSNTDWHPRFQPWMYDALPAGPDRILRLHPTPSAPPPQTPVWSEDLEPLKLLSENWALPATTEALKAGQDLYTLHCLSCHGPTGQGAPGLIPPLAQIAWVTGDKNRLIQVVLAGLNGRIEVNGAFYEQEMPAFRHLPDADLAAVLTYIRASFGNQAGAVVPAEVAEERKGLR</sequence>
<proteinExistence type="predicted"/>
<dbReference type="SUPFAM" id="SSF46626">
    <property type="entry name" value="Cytochrome c"/>
    <property type="match status" value="1"/>
</dbReference>
<dbReference type="Gene3D" id="2.120.10.30">
    <property type="entry name" value="TolB, C-terminal domain"/>
    <property type="match status" value="1"/>
</dbReference>
<evidence type="ECO:0000256" key="4">
    <source>
        <dbReference type="PROSITE-ProRule" id="PRU00433"/>
    </source>
</evidence>
<dbReference type="PANTHER" id="PTHR19328:SF13">
    <property type="entry name" value="HIPL1 PROTEIN"/>
    <property type="match status" value="1"/>
</dbReference>
<dbReference type="InterPro" id="IPR036909">
    <property type="entry name" value="Cyt_c-like_dom_sf"/>
</dbReference>
<dbReference type="STRING" id="1838286.Verru16b_03563"/>
<organism evidence="7 8">
    <name type="scientific">Lacunisphaera limnophila</name>
    <dbReference type="NCBI Taxonomy" id="1838286"/>
    <lineage>
        <taxon>Bacteria</taxon>
        <taxon>Pseudomonadati</taxon>
        <taxon>Verrucomicrobiota</taxon>
        <taxon>Opitutia</taxon>
        <taxon>Opitutales</taxon>
        <taxon>Opitutaceae</taxon>
        <taxon>Lacunisphaera</taxon>
    </lineage>
</organism>
<feature type="signal peptide" evidence="5">
    <location>
        <begin position="1"/>
        <end position="25"/>
    </location>
</feature>
<dbReference type="PANTHER" id="PTHR19328">
    <property type="entry name" value="HEDGEHOG-INTERACTING PROTEIN"/>
    <property type="match status" value="1"/>
</dbReference>
<dbReference type="OrthoDB" id="9770043at2"/>
<accession>A0A1D8B009</accession>